<evidence type="ECO:0000256" key="1">
    <source>
        <dbReference type="SAM" id="MobiDB-lite"/>
    </source>
</evidence>
<sequence length="297" mass="32651">MGAKKKNNINNNERGGEQNENNKKNNGGHEDTKKDEKKPITVVLKIDMDCDGCASKIIKYVRSFDGVETVRAETETNKLSVTGNVDPSKIRDKLHHKTKKKVDLISPQPPKKDNNNNNNNNTSIDNQKDKKLDDKKIKEKEAPVTTAILKLNLHCQGCIVKIKKIVYKTKGVHEHSIDKQKDLVTVKGTMDVKALVDALKEKLKRSVEIVPPKKEKDAAAGGDGGDANGGGKKKKGGGGQEESGGGGKLEGNRMEYVMQPGYGFEYGYPMPGGYDYLVPYHAPQMFSDENPNACSIM</sequence>
<dbReference type="InterPro" id="IPR006121">
    <property type="entry name" value="HMA_dom"/>
</dbReference>
<feature type="region of interest" description="Disordered" evidence="1">
    <location>
        <begin position="81"/>
        <end position="134"/>
    </location>
</feature>
<organism evidence="3 4">
    <name type="scientific">Cephalotus follicularis</name>
    <name type="common">Albany pitcher plant</name>
    <dbReference type="NCBI Taxonomy" id="3775"/>
    <lineage>
        <taxon>Eukaryota</taxon>
        <taxon>Viridiplantae</taxon>
        <taxon>Streptophyta</taxon>
        <taxon>Embryophyta</taxon>
        <taxon>Tracheophyta</taxon>
        <taxon>Spermatophyta</taxon>
        <taxon>Magnoliopsida</taxon>
        <taxon>eudicotyledons</taxon>
        <taxon>Gunneridae</taxon>
        <taxon>Pentapetalae</taxon>
        <taxon>rosids</taxon>
        <taxon>fabids</taxon>
        <taxon>Oxalidales</taxon>
        <taxon>Cephalotaceae</taxon>
        <taxon>Cephalotus</taxon>
    </lineage>
</organism>
<feature type="compositionally biased region" description="Gly residues" evidence="1">
    <location>
        <begin position="237"/>
        <end position="249"/>
    </location>
</feature>
<keyword evidence="4" id="KW-1185">Reference proteome</keyword>
<feature type="region of interest" description="Disordered" evidence="1">
    <location>
        <begin position="210"/>
        <end position="252"/>
    </location>
</feature>
<feature type="compositionally biased region" description="Gly residues" evidence="1">
    <location>
        <begin position="221"/>
        <end position="230"/>
    </location>
</feature>
<evidence type="ECO:0000313" key="4">
    <source>
        <dbReference type="Proteomes" id="UP000187406"/>
    </source>
</evidence>
<dbReference type="OrthoDB" id="773760at2759"/>
<feature type="domain" description="HMA" evidence="2">
    <location>
        <begin position="144"/>
        <end position="207"/>
    </location>
</feature>
<dbReference type="PANTHER" id="PTHR46413:SF2">
    <property type="entry name" value="HEAVY METAL-ASSOCIATED ISOPRENYLATED PLANT PROTEIN 3"/>
    <property type="match status" value="1"/>
</dbReference>
<dbReference type="PANTHER" id="PTHR46413">
    <property type="entry name" value="HEAVY METAL-ASSOCIATED ISOPRENYLATED PLANT PROTEIN 6"/>
    <property type="match status" value="1"/>
</dbReference>
<dbReference type="InParanoid" id="A0A1Q3BER4"/>
<dbReference type="PROSITE" id="PS50846">
    <property type="entry name" value="HMA_2"/>
    <property type="match status" value="2"/>
</dbReference>
<dbReference type="InterPro" id="IPR036163">
    <property type="entry name" value="HMA_dom_sf"/>
</dbReference>
<dbReference type="FunCoup" id="A0A1Q3BER4">
    <property type="interactions" value="119"/>
</dbReference>
<dbReference type="InterPro" id="IPR044594">
    <property type="entry name" value="HIPP01/3/5/6"/>
</dbReference>
<evidence type="ECO:0000259" key="2">
    <source>
        <dbReference type="PROSITE" id="PS50846"/>
    </source>
</evidence>
<protein>
    <submittedName>
        <fullName evidence="3">HMA domain-containing protein</fullName>
    </submittedName>
</protein>
<dbReference type="GO" id="GO:0046872">
    <property type="term" value="F:metal ion binding"/>
    <property type="evidence" value="ECO:0007669"/>
    <property type="project" value="InterPro"/>
</dbReference>
<feature type="region of interest" description="Disordered" evidence="1">
    <location>
        <begin position="1"/>
        <end position="38"/>
    </location>
</feature>
<dbReference type="AlphaFoldDB" id="A0A1Q3BER4"/>
<dbReference type="SUPFAM" id="SSF55008">
    <property type="entry name" value="HMA, heavy metal-associated domain"/>
    <property type="match status" value="2"/>
</dbReference>
<name>A0A1Q3BER4_CEPFO</name>
<evidence type="ECO:0000313" key="3">
    <source>
        <dbReference type="EMBL" id="GAV66490.1"/>
    </source>
</evidence>
<dbReference type="Gene3D" id="3.30.70.100">
    <property type="match status" value="2"/>
</dbReference>
<accession>A0A1Q3BER4</accession>
<dbReference type="Proteomes" id="UP000187406">
    <property type="component" value="Unassembled WGS sequence"/>
</dbReference>
<dbReference type="STRING" id="3775.A0A1Q3BER4"/>
<dbReference type="Pfam" id="PF00403">
    <property type="entry name" value="HMA"/>
    <property type="match status" value="2"/>
</dbReference>
<dbReference type="EMBL" id="BDDD01000482">
    <property type="protein sequence ID" value="GAV66490.1"/>
    <property type="molecule type" value="Genomic_DNA"/>
</dbReference>
<gene>
    <name evidence="3" type="ORF">CFOL_v3_10000</name>
</gene>
<reference evidence="4" key="1">
    <citation type="submission" date="2016-04" db="EMBL/GenBank/DDBJ databases">
        <title>Cephalotus genome sequencing.</title>
        <authorList>
            <person name="Fukushima K."/>
            <person name="Hasebe M."/>
            <person name="Fang X."/>
        </authorList>
    </citation>
    <scope>NUCLEOTIDE SEQUENCE [LARGE SCALE GENOMIC DNA]</scope>
    <source>
        <strain evidence="4">cv. St1</strain>
    </source>
</reference>
<feature type="domain" description="HMA" evidence="2">
    <location>
        <begin position="39"/>
        <end position="102"/>
    </location>
</feature>
<comment type="caution">
    <text evidence="3">The sequence shown here is derived from an EMBL/GenBank/DDBJ whole genome shotgun (WGS) entry which is preliminary data.</text>
</comment>
<proteinExistence type="predicted"/>
<dbReference type="CDD" id="cd00371">
    <property type="entry name" value="HMA"/>
    <property type="match status" value="2"/>
</dbReference>
<feature type="compositionally biased region" description="Basic and acidic residues" evidence="1">
    <location>
        <begin position="14"/>
        <end position="38"/>
    </location>
</feature>